<name>A0A9K3CVF7_9EUKA</name>
<dbReference type="EMBL" id="BDIP01000955">
    <property type="protein sequence ID" value="GIQ83182.1"/>
    <property type="molecule type" value="Genomic_DNA"/>
</dbReference>
<feature type="non-terminal residue" evidence="1">
    <location>
        <position position="1"/>
    </location>
</feature>
<accession>A0A9K3CVF7</accession>
<gene>
    <name evidence="1" type="ORF">KIPB_004459</name>
</gene>
<organism evidence="1 2">
    <name type="scientific">Kipferlia bialata</name>
    <dbReference type="NCBI Taxonomy" id="797122"/>
    <lineage>
        <taxon>Eukaryota</taxon>
        <taxon>Metamonada</taxon>
        <taxon>Carpediemonas-like organisms</taxon>
        <taxon>Kipferlia</taxon>
    </lineage>
</organism>
<keyword evidence="2" id="KW-1185">Reference proteome</keyword>
<reference evidence="1 2" key="1">
    <citation type="journal article" date="2018" name="PLoS ONE">
        <title>The draft genome of Kipferlia bialata reveals reductive genome evolution in fornicate parasites.</title>
        <authorList>
            <person name="Tanifuji G."/>
            <person name="Takabayashi S."/>
            <person name="Kume K."/>
            <person name="Takagi M."/>
            <person name="Nakayama T."/>
            <person name="Kamikawa R."/>
            <person name="Inagaki Y."/>
            <person name="Hashimoto T."/>
        </authorList>
    </citation>
    <scope>NUCLEOTIDE SEQUENCE [LARGE SCALE GENOMIC DNA]</scope>
    <source>
        <strain evidence="1">NY0173</strain>
    </source>
</reference>
<evidence type="ECO:0000313" key="2">
    <source>
        <dbReference type="Proteomes" id="UP000265618"/>
    </source>
</evidence>
<comment type="caution">
    <text evidence="1">The sequence shown here is derived from an EMBL/GenBank/DDBJ whole genome shotgun (WGS) entry which is preliminary data.</text>
</comment>
<dbReference type="AlphaFoldDB" id="A0A9K3CVF7"/>
<protein>
    <submittedName>
        <fullName evidence="1">Uncharacterized protein</fullName>
    </submittedName>
</protein>
<sequence length="72" mass="8584">MSVVQHRHVESDAYDPLWDPRVFTAEERLTYYHLKIAQGIPACTQFEDHTEEQVTWIYNRKMEGDALMEELN</sequence>
<dbReference type="Proteomes" id="UP000265618">
    <property type="component" value="Unassembled WGS sequence"/>
</dbReference>
<proteinExistence type="predicted"/>
<evidence type="ECO:0000313" key="1">
    <source>
        <dbReference type="EMBL" id="GIQ83182.1"/>
    </source>
</evidence>